<dbReference type="RefSeq" id="WP_147053660.1">
    <property type="nucleotide sequence ID" value="NZ_CP042437.1"/>
</dbReference>
<evidence type="ECO:0000256" key="1">
    <source>
        <dbReference type="SAM" id="Phobius"/>
    </source>
</evidence>
<organism evidence="2 3">
    <name type="scientific">Mucilaginibacter ginsenosidivorax</name>
    <dbReference type="NCBI Taxonomy" id="862126"/>
    <lineage>
        <taxon>Bacteria</taxon>
        <taxon>Pseudomonadati</taxon>
        <taxon>Bacteroidota</taxon>
        <taxon>Sphingobacteriia</taxon>
        <taxon>Sphingobacteriales</taxon>
        <taxon>Sphingobacteriaceae</taxon>
        <taxon>Mucilaginibacter</taxon>
    </lineage>
</organism>
<name>A0A5B8W0Z6_9SPHI</name>
<feature type="transmembrane region" description="Helical" evidence="1">
    <location>
        <begin position="75"/>
        <end position="98"/>
    </location>
</feature>
<feature type="transmembrane region" description="Helical" evidence="1">
    <location>
        <begin position="110"/>
        <end position="132"/>
    </location>
</feature>
<dbReference type="Pfam" id="PF04240">
    <property type="entry name" value="Caroten_synth"/>
    <property type="match status" value="1"/>
</dbReference>
<feature type="transmembrane region" description="Helical" evidence="1">
    <location>
        <begin position="46"/>
        <end position="63"/>
    </location>
</feature>
<gene>
    <name evidence="2" type="ORF">FSB76_11215</name>
</gene>
<feature type="transmembrane region" description="Helical" evidence="1">
    <location>
        <begin position="177"/>
        <end position="194"/>
    </location>
</feature>
<keyword evidence="1" id="KW-0472">Membrane</keyword>
<keyword evidence="3" id="KW-1185">Reference proteome</keyword>
<dbReference type="KEGG" id="mgk:FSB76_11215"/>
<evidence type="ECO:0000313" key="2">
    <source>
        <dbReference type="EMBL" id="QEC76486.1"/>
    </source>
</evidence>
<dbReference type="OrthoDB" id="9811293at2"/>
<keyword evidence="1" id="KW-0812">Transmembrane</keyword>
<protein>
    <submittedName>
        <fullName evidence="2">Carotenoid biosynthesis protein</fullName>
    </submittedName>
</protein>
<dbReference type="AlphaFoldDB" id="A0A5B8W0Z6"/>
<dbReference type="Proteomes" id="UP000321362">
    <property type="component" value="Chromosome"/>
</dbReference>
<reference evidence="2 3" key="1">
    <citation type="journal article" date="2013" name="J. Microbiol.">
        <title>Mucilaginibacter ginsenosidivorax sp. nov., with ginsenoside converting activity isolated from sediment.</title>
        <authorList>
            <person name="Kim J.K."/>
            <person name="Choi T.E."/>
            <person name="Liu Q.M."/>
            <person name="Park H.Y."/>
            <person name="Yi T.H."/>
            <person name="Yoon M.H."/>
            <person name="Kim S.C."/>
            <person name="Im W.T."/>
        </authorList>
    </citation>
    <scope>NUCLEOTIDE SEQUENCE [LARGE SCALE GENOMIC DNA]</scope>
    <source>
        <strain evidence="2 3">KHI28</strain>
    </source>
</reference>
<accession>A0A5B8W0Z6</accession>
<dbReference type="EMBL" id="CP042437">
    <property type="protein sequence ID" value="QEC76486.1"/>
    <property type="molecule type" value="Genomic_DNA"/>
</dbReference>
<evidence type="ECO:0000313" key="3">
    <source>
        <dbReference type="Proteomes" id="UP000321362"/>
    </source>
</evidence>
<dbReference type="PANTHER" id="PTHR39419">
    <property type="entry name" value="SLL0814 PROTEIN"/>
    <property type="match status" value="1"/>
</dbReference>
<feature type="transmembrane region" description="Helical" evidence="1">
    <location>
        <begin position="144"/>
        <end position="165"/>
    </location>
</feature>
<feature type="transmembrane region" description="Helical" evidence="1">
    <location>
        <begin position="21"/>
        <end position="40"/>
    </location>
</feature>
<sequence>MEGAQDLNTQLSTGNVKTERIAIIIIILFHAVGTVGFNLSGFDAKFLNLVPWHLLLMAGVIICSHNRPDAKFGLFALLLFTLGFVAELIGVHTGWLFGSYKYGETLGVKLFGVPLMIGINWFLLIYATGVLTQRSRIKNIYVRIFVGALVLVLLDILIEPVAIHFDYWHWAGNTIPIKNYVCWFAVSALMLFIFEKFKFPPQSKAGPALLAMEFVFFMILGLLN</sequence>
<feature type="transmembrane region" description="Helical" evidence="1">
    <location>
        <begin position="206"/>
        <end position="223"/>
    </location>
</feature>
<dbReference type="PANTHER" id="PTHR39419:SF1">
    <property type="entry name" value="SLL0814 PROTEIN"/>
    <property type="match status" value="1"/>
</dbReference>
<keyword evidence="1" id="KW-1133">Transmembrane helix</keyword>
<dbReference type="InterPro" id="IPR007354">
    <property type="entry name" value="CruF-like"/>
</dbReference>
<proteinExistence type="predicted"/>